<dbReference type="HAMAP" id="MF_00281">
    <property type="entry name" value="Phe_tRNA_synth_alpha1"/>
    <property type="match status" value="1"/>
</dbReference>
<evidence type="ECO:0000313" key="17">
    <source>
        <dbReference type="Proteomes" id="UP000199152"/>
    </source>
</evidence>
<dbReference type="InterPro" id="IPR022911">
    <property type="entry name" value="Phe_tRNA_ligase_alpha1_bac"/>
</dbReference>
<dbReference type="GO" id="GO:0004826">
    <property type="term" value="F:phenylalanine-tRNA ligase activity"/>
    <property type="evidence" value="ECO:0007669"/>
    <property type="project" value="UniProtKB-UniRule"/>
</dbReference>
<dbReference type="STRING" id="504800.SAMN04488085_111154"/>
<evidence type="ECO:0000256" key="3">
    <source>
        <dbReference type="ARBA" id="ARBA00011209"/>
    </source>
</evidence>
<evidence type="ECO:0000256" key="6">
    <source>
        <dbReference type="ARBA" id="ARBA00022723"/>
    </source>
</evidence>
<feature type="compositionally biased region" description="Low complexity" evidence="14">
    <location>
        <begin position="10"/>
        <end position="19"/>
    </location>
</feature>
<dbReference type="InterPro" id="IPR002319">
    <property type="entry name" value="Phenylalanyl-tRNA_Synthase"/>
</dbReference>
<feature type="binding site" evidence="13">
    <location>
        <position position="305"/>
    </location>
    <ligand>
        <name>Mg(2+)</name>
        <dbReference type="ChEBI" id="CHEBI:18420"/>
        <note>shared with beta subunit</note>
    </ligand>
</feature>
<dbReference type="Pfam" id="PF02912">
    <property type="entry name" value="Phe_tRNA-synt_N"/>
    <property type="match status" value="1"/>
</dbReference>
<dbReference type="SUPFAM" id="SSF55681">
    <property type="entry name" value="Class II aaRS and biotin synthetases"/>
    <property type="match status" value="1"/>
</dbReference>
<dbReference type="Proteomes" id="UP000199152">
    <property type="component" value="Unassembled WGS sequence"/>
</dbReference>
<dbReference type="InterPro" id="IPR006195">
    <property type="entry name" value="aa-tRNA-synth_II"/>
</dbReference>
<protein>
    <recommendedName>
        <fullName evidence="13">Phenylalanine--tRNA ligase alpha subunit</fullName>
        <ecNumber evidence="13">6.1.1.20</ecNumber>
    </recommendedName>
    <alternativeName>
        <fullName evidence="13">Phenylalanyl-tRNA synthetase alpha subunit</fullName>
        <shortName evidence="13">PheRS</shortName>
    </alternativeName>
</protein>
<evidence type="ECO:0000256" key="7">
    <source>
        <dbReference type="ARBA" id="ARBA00022741"/>
    </source>
</evidence>
<comment type="subcellular location">
    <subcellularLocation>
        <location evidence="1 13">Cytoplasm</location>
    </subcellularLocation>
</comment>
<dbReference type="Gene3D" id="3.30.930.10">
    <property type="entry name" value="Bira Bifunctional Protein, Domain 2"/>
    <property type="match status" value="1"/>
</dbReference>
<gene>
    <name evidence="13" type="primary">pheS</name>
    <name evidence="16" type="ORF">SAMN04488085_111154</name>
</gene>
<name>A0A1I4HX99_9ACTN</name>
<dbReference type="GO" id="GO:0005737">
    <property type="term" value="C:cytoplasm"/>
    <property type="evidence" value="ECO:0007669"/>
    <property type="project" value="UniProtKB-SubCell"/>
</dbReference>
<dbReference type="CDD" id="cd00496">
    <property type="entry name" value="PheRS_alpha_core"/>
    <property type="match status" value="1"/>
</dbReference>
<dbReference type="InterPro" id="IPR004529">
    <property type="entry name" value="Phe-tRNA-synth_IIc_asu"/>
</dbReference>
<keyword evidence="7 13" id="KW-0547">Nucleotide-binding</keyword>
<dbReference type="GO" id="GO:0000287">
    <property type="term" value="F:magnesium ion binding"/>
    <property type="evidence" value="ECO:0007669"/>
    <property type="project" value="UniProtKB-UniRule"/>
</dbReference>
<evidence type="ECO:0000256" key="8">
    <source>
        <dbReference type="ARBA" id="ARBA00022840"/>
    </source>
</evidence>
<evidence type="ECO:0000259" key="15">
    <source>
        <dbReference type="PROSITE" id="PS50862"/>
    </source>
</evidence>
<evidence type="ECO:0000256" key="11">
    <source>
        <dbReference type="ARBA" id="ARBA00023146"/>
    </source>
</evidence>
<keyword evidence="5 13" id="KW-0436">Ligase</keyword>
<evidence type="ECO:0000256" key="1">
    <source>
        <dbReference type="ARBA" id="ARBA00004496"/>
    </source>
</evidence>
<sequence length="387" mass="41703">MSGGGGARGGPANPAAGTGVRRAEWPPVSGANDPYDPKQVAALSAEALDAAVADALEAFAGAGDLEALAAVRPAHLGDRAPVLLARRELGALPPAARSDAGKRVNAARVAVTEAYAARLAALEAERDARVLAEERVDVTLPWDRVPRGARHPLTTLTDRIADIFVGMGYEVAEGPELEAEWLNFDALNIGRDHPARTMMDTFFVAGGPGWETDSGLVLRTHTSPVQARTMLSRTPPIYVVAPGRVYRTDELDATHTPVFHQVEGLAVDRGLTMAHLRGTLDQLARSLFGAEAVTRWRPSYFPFTEPSAEFDVWFPQHRDGPRWVEWGGCGMVNPRVLVACGIDPEEYSGFAFGMGIERALQFRSGVGDMRDIVEGDVRFTRAFGVEQ</sequence>
<comment type="subunit">
    <text evidence="3 13">Tetramer of two alpha and two beta subunits.</text>
</comment>
<comment type="cofactor">
    <cofactor evidence="13">
        <name>Mg(2+)</name>
        <dbReference type="ChEBI" id="CHEBI:18420"/>
    </cofactor>
    <text evidence="13">Binds 2 magnesium ions per tetramer.</text>
</comment>
<keyword evidence="4 13" id="KW-0963">Cytoplasm</keyword>
<dbReference type="GO" id="GO:0005524">
    <property type="term" value="F:ATP binding"/>
    <property type="evidence" value="ECO:0007669"/>
    <property type="project" value="UniProtKB-UniRule"/>
</dbReference>
<dbReference type="GO" id="GO:0006432">
    <property type="term" value="P:phenylalanyl-tRNA aminoacylation"/>
    <property type="evidence" value="ECO:0007669"/>
    <property type="project" value="UniProtKB-UniRule"/>
</dbReference>
<reference evidence="16 17" key="1">
    <citation type="submission" date="2016-10" db="EMBL/GenBank/DDBJ databases">
        <authorList>
            <person name="de Groot N.N."/>
        </authorList>
    </citation>
    <scope>NUCLEOTIDE SEQUENCE [LARGE SCALE GENOMIC DNA]</scope>
    <source>
        <strain evidence="16 17">DSM 45317</strain>
    </source>
</reference>
<evidence type="ECO:0000256" key="14">
    <source>
        <dbReference type="SAM" id="MobiDB-lite"/>
    </source>
</evidence>
<evidence type="ECO:0000256" key="5">
    <source>
        <dbReference type="ARBA" id="ARBA00022598"/>
    </source>
</evidence>
<dbReference type="AlphaFoldDB" id="A0A1I4HX99"/>
<dbReference type="PANTHER" id="PTHR11538:SF41">
    <property type="entry name" value="PHENYLALANINE--TRNA LIGASE, MITOCHONDRIAL"/>
    <property type="match status" value="1"/>
</dbReference>
<evidence type="ECO:0000256" key="13">
    <source>
        <dbReference type="HAMAP-Rule" id="MF_00281"/>
    </source>
</evidence>
<keyword evidence="10 13" id="KW-0648">Protein biosynthesis</keyword>
<evidence type="ECO:0000256" key="2">
    <source>
        <dbReference type="ARBA" id="ARBA00010207"/>
    </source>
</evidence>
<keyword evidence="8 13" id="KW-0067">ATP-binding</keyword>
<accession>A0A1I4HX99</accession>
<evidence type="ECO:0000256" key="4">
    <source>
        <dbReference type="ARBA" id="ARBA00022490"/>
    </source>
</evidence>
<evidence type="ECO:0000256" key="10">
    <source>
        <dbReference type="ARBA" id="ARBA00022917"/>
    </source>
</evidence>
<dbReference type="NCBIfam" id="TIGR00468">
    <property type="entry name" value="pheS"/>
    <property type="match status" value="1"/>
</dbReference>
<comment type="similarity">
    <text evidence="2 13">Belongs to the class-II aminoacyl-tRNA synthetase family. Phe-tRNA synthetase alpha subunit type 1 subfamily.</text>
</comment>
<keyword evidence="11 13" id="KW-0030">Aminoacyl-tRNA synthetase</keyword>
<evidence type="ECO:0000256" key="12">
    <source>
        <dbReference type="ARBA" id="ARBA00049255"/>
    </source>
</evidence>
<keyword evidence="17" id="KW-1185">Reference proteome</keyword>
<comment type="catalytic activity">
    <reaction evidence="12 13">
        <text>tRNA(Phe) + L-phenylalanine + ATP = L-phenylalanyl-tRNA(Phe) + AMP + diphosphate + H(+)</text>
        <dbReference type="Rhea" id="RHEA:19413"/>
        <dbReference type="Rhea" id="RHEA-COMP:9668"/>
        <dbReference type="Rhea" id="RHEA-COMP:9699"/>
        <dbReference type="ChEBI" id="CHEBI:15378"/>
        <dbReference type="ChEBI" id="CHEBI:30616"/>
        <dbReference type="ChEBI" id="CHEBI:33019"/>
        <dbReference type="ChEBI" id="CHEBI:58095"/>
        <dbReference type="ChEBI" id="CHEBI:78442"/>
        <dbReference type="ChEBI" id="CHEBI:78531"/>
        <dbReference type="ChEBI" id="CHEBI:456215"/>
        <dbReference type="EC" id="6.1.1.20"/>
    </reaction>
</comment>
<feature type="domain" description="Aminoacyl-transfer RNA synthetases class-II family profile" evidence="15">
    <location>
        <begin position="162"/>
        <end position="360"/>
    </location>
</feature>
<proteinExistence type="inferred from homology"/>
<dbReference type="FunCoup" id="A0A1I4HX99">
    <property type="interactions" value="433"/>
</dbReference>
<dbReference type="InParanoid" id="A0A1I4HX99"/>
<dbReference type="InterPro" id="IPR004188">
    <property type="entry name" value="Phe-tRNA_ligase_II_N"/>
</dbReference>
<dbReference type="PANTHER" id="PTHR11538">
    <property type="entry name" value="PHENYLALANYL-TRNA SYNTHETASE"/>
    <property type="match status" value="1"/>
</dbReference>
<feature type="region of interest" description="Disordered" evidence="14">
    <location>
        <begin position="1"/>
        <end position="33"/>
    </location>
</feature>
<dbReference type="PROSITE" id="PS50862">
    <property type="entry name" value="AA_TRNA_LIGASE_II"/>
    <property type="match status" value="1"/>
</dbReference>
<evidence type="ECO:0000313" key="16">
    <source>
        <dbReference type="EMBL" id="SFL46407.1"/>
    </source>
</evidence>
<dbReference type="EC" id="6.1.1.20" evidence="13"/>
<dbReference type="GO" id="GO:0000049">
    <property type="term" value="F:tRNA binding"/>
    <property type="evidence" value="ECO:0007669"/>
    <property type="project" value="InterPro"/>
</dbReference>
<evidence type="ECO:0000256" key="9">
    <source>
        <dbReference type="ARBA" id="ARBA00022842"/>
    </source>
</evidence>
<dbReference type="InterPro" id="IPR010978">
    <property type="entry name" value="tRNA-bd_arm"/>
</dbReference>
<keyword evidence="9 13" id="KW-0460">Magnesium</keyword>
<dbReference type="InterPro" id="IPR045864">
    <property type="entry name" value="aa-tRNA-synth_II/BPL/LPL"/>
</dbReference>
<dbReference type="Pfam" id="PF01409">
    <property type="entry name" value="tRNA-synt_2d"/>
    <property type="match status" value="1"/>
</dbReference>
<dbReference type="EMBL" id="FOSW01000011">
    <property type="protein sequence ID" value="SFL46407.1"/>
    <property type="molecule type" value="Genomic_DNA"/>
</dbReference>
<dbReference type="SUPFAM" id="SSF46589">
    <property type="entry name" value="tRNA-binding arm"/>
    <property type="match status" value="1"/>
</dbReference>
<keyword evidence="6 13" id="KW-0479">Metal-binding</keyword>
<organism evidence="16 17">
    <name type="scientific">Geodermatophilus ruber</name>
    <dbReference type="NCBI Taxonomy" id="504800"/>
    <lineage>
        <taxon>Bacteria</taxon>
        <taxon>Bacillati</taxon>
        <taxon>Actinomycetota</taxon>
        <taxon>Actinomycetes</taxon>
        <taxon>Geodermatophilales</taxon>
        <taxon>Geodermatophilaceae</taxon>
        <taxon>Geodermatophilus</taxon>
    </lineage>
</organism>